<evidence type="ECO:0000313" key="2">
    <source>
        <dbReference type="Proteomes" id="UP000824120"/>
    </source>
</evidence>
<reference evidence="1 2" key="1">
    <citation type="submission" date="2020-09" db="EMBL/GenBank/DDBJ databases">
        <title>De no assembly of potato wild relative species, Solanum commersonii.</title>
        <authorList>
            <person name="Cho K."/>
        </authorList>
    </citation>
    <scope>NUCLEOTIDE SEQUENCE [LARGE SCALE GENOMIC DNA]</scope>
    <source>
        <strain evidence="1">LZ3.2</strain>
        <tissue evidence="1">Leaf</tissue>
    </source>
</reference>
<comment type="caution">
    <text evidence="1">The sequence shown here is derived from an EMBL/GenBank/DDBJ whole genome shotgun (WGS) entry which is preliminary data.</text>
</comment>
<keyword evidence="2" id="KW-1185">Reference proteome</keyword>
<gene>
    <name evidence="1" type="ORF">H5410_061978</name>
</gene>
<dbReference type="Proteomes" id="UP000824120">
    <property type="component" value="Chromosome 12"/>
</dbReference>
<dbReference type="OrthoDB" id="1743486at2759"/>
<dbReference type="EMBL" id="JACXVP010000012">
    <property type="protein sequence ID" value="KAG5572212.1"/>
    <property type="molecule type" value="Genomic_DNA"/>
</dbReference>
<organism evidence="1 2">
    <name type="scientific">Solanum commersonii</name>
    <name type="common">Commerson's wild potato</name>
    <name type="synonym">Commerson's nightshade</name>
    <dbReference type="NCBI Taxonomy" id="4109"/>
    <lineage>
        <taxon>Eukaryota</taxon>
        <taxon>Viridiplantae</taxon>
        <taxon>Streptophyta</taxon>
        <taxon>Embryophyta</taxon>
        <taxon>Tracheophyta</taxon>
        <taxon>Spermatophyta</taxon>
        <taxon>Magnoliopsida</taxon>
        <taxon>eudicotyledons</taxon>
        <taxon>Gunneridae</taxon>
        <taxon>Pentapetalae</taxon>
        <taxon>asterids</taxon>
        <taxon>lamiids</taxon>
        <taxon>Solanales</taxon>
        <taxon>Solanaceae</taxon>
        <taxon>Solanoideae</taxon>
        <taxon>Solaneae</taxon>
        <taxon>Solanum</taxon>
    </lineage>
</organism>
<dbReference type="PANTHER" id="PTHR48434:SF1">
    <property type="entry name" value="(RAPE) HYPOTHETICAL PROTEIN"/>
    <property type="match status" value="1"/>
</dbReference>
<proteinExistence type="predicted"/>
<accession>A0A9J5WAB5</accession>
<dbReference type="PANTHER" id="PTHR48434">
    <property type="entry name" value="(RAPE) HYPOTHETICAL PROTEIN"/>
    <property type="match status" value="1"/>
</dbReference>
<dbReference type="AlphaFoldDB" id="A0A9J5WAB5"/>
<protein>
    <submittedName>
        <fullName evidence="1">Uncharacterized protein</fullName>
    </submittedName>
</protein>
<evidence type="ECO:0000313" key="1">
    <source>
        <dbReference type="EMBL" id="KAG5572212.1"/>
    </source>
</evidence>
<sequence>MFSPFEYKILYFHHGGGRGGHILTQLGNKQLVATNIASTSDSDLNTNHPMYKEFMDFMQSKQSKDNTPPTYSTILVDEESKEVFDQNDKNEVTLLLENNDLRWKHNPWQLMTRVLTPEEWGMSPLKERDYIHPEQKVAVKYNYWDYVDSFNKALLYENVNRKHSWFIKICSNVFTQPIPNGFCKWWTLYGPLIKILPEQYMNLYSEWIDISPKLMNMEQDNIFFEGKFIIKKGRQSINKFGFLMSIITLWQFHNSTKKDILVEPE</sequence>
<name>A0A9J5WAB5_SOLCO</name>